<keyword evidence="3" id="KW-0328">Glycosyltransferase</keyword>
<comment type="pathway">
    <text evidence="1">Cell wall biogenesis; cell wall polysaccharide biosynthesis.</text>
</comment>
<dbReference type="EMBL" id="NBEY01000043">
    <property type="protein sequence ID" value="OQR25327.1"/>
    <property type="molecule type" value="Genomic_DNA"/>
</dbReference>
<evidence type="ECO:0000256" key="4">
    <source>
        <dbReference type="ARBA" id="ARBA00022679"/>
    </source>
</evidence>
<dbReference type="Proteomes" id="UP000192353">
    <property type="component" value="Unassembled WGS sequence"/>
</dbReference>
<evidence type="ECO:0000256" key="3">
    <source>
        <dbReference type="ARBA" id="ARBA00022676"/>
    </source>
</evidence>
<protein>
    <submittedName>
        <fullName evidence="6">Glycosyl transferase</fullName>
    </submittedName>
</protein>
<dbReference type="PANTHER" id="PTHR43179">
    <property type="entry name" value="RHAMNOSYLTRANSFERASE WBBL"/>
    <property type="match status" value="1"/>
</dbReference>
<name>A0A1V9TTH8_9LACO</name>
<evidence type="ECO:0000313" key="7">
    <source>
        <dbReference type="Proteomes" id="UP000192353"/>
    </source>
</evidence>
<feature type="domain" description="Glycosyltransferase 2-like" evidence="5">
    <location>
        <begin position="6"/>
        <end position="145"/>
    </location>
</feature>
<dbReference type="CDD" id="cd02526">
    <property type="entry name" value="GT2_RfbF_like"/>
    <property type="match status" value="1"/>
</dbReference>
<dbReference type="SUPFAM" id="SSF53448">
    <property type="entry name" value="Nucleotide-diphospho-sugar transferases"/>
    <property type="match status" value="1"/>
</dbReference>
<dbReference type="PANTHER" id="PTHR43179:SF12">
    <property type="entry name" value="GALACTOFURANOSYLTRANSFERASE GLFT2"/>
    <property type="match status" value="1"/>
</dbReference>
<evidence type="ECO:0000256" key="1">
    <source>
        <dbReference type="ARBA" id="ARBA00004776"/>
    </source>
</evidence>
<dbReference type="InterPro" id="IPR001173">
    <property type="entry name" value="Glyco_trans_2-like"/>
</dbReference>
<evidence type="ECO:0000256" key="2">
    <source>
        <dbReference type="ARBA" id="ARBA00006739"/>
    </source>
</evidence>
<proteinExistence type="inferred from homology"/>
<reference evidence="6 7" key="1">
    <citation type="submission" date="2017-03" db="EMBL/GenBank/DDBJ databases">
        <title>Phylogenomics and comparative genomics of Lactobacillus salivarius, a mammalian gut commensal.</title>
        <authorList>
            <person name="Harris H.M."/>
        </authorList>
    </citation>
    <scope>NUCLEOTIDE SEQUENCE [LARGE SCALE GENOMIC DNA]</scope>
    <source>
        <strain evidence="6 7">AH4231</strain>
    </source>
</reference>
<sequence length="288" mass="33835">MKFCGVVVWYNPAADVLDNINSYIAEIEKLYIIDNSKDSHINLLDNYKYQNKCEYIPLHKNLGLAYALNVGCKKAIEDRFDYVLTMDQDSIFEPTAVSKLKLAAQKDERYGIICPNVKSIYHDEKTNLDKVAYLKWKKEEFKEIPWTMTSGSLTSLKAYTDVGGFDDDLFIAHIDIDFCIRLKQNNWEILMVGSAVIKQRFGNSKPVRILWKKVHPSFASPVRTYYLFRNQKYLEMKYGKEIHKFIGVDLWKFFVKITLFEKQKLKKYLMMLQGYRDAKANRMGKYKD</sequence>
<comment type="similarity">
    <text evidence="2">Belongs to the glycosyltransferase 2 family.</text>
</comment>
<dbReference type="GO" id="GO:0016757">
    <property type="term" value="F:glycosyltransferase activity"/>
    <property type="evidence" value="ECO:0007669"/>
    <property type="project" value="UniProtKB-KW"/>
</dbReference>
<accession>A0A1V9TTH8</accession>
<evidence type="ECO:0000313" key="6">
    <source>
        <dbReference type="EMBL" id="OQR25327.1"/>
    </source>
</evidence>
<dbReference type="AlphaFoldDB" id="A0A1V9TTH8"/>
<dbReference type="Gene3D" id="3.90.550.10">
    <property type="entry name" value="Spore Coat Polysaccharide Biosynthesis Protein SpsA, Chain A"/>
    <property type="match status" value="1"/>
</dbReference>
<gene>
    <name evidence="6" type="ORF">B6U37_05315</name>
</gene>
<dbReference type="InterPro" id="IPR029044">
    <property type="entry name" value="Nucleotide-diphossugar_trans"/>
</dbReference>
<keyword evidence="4 6" id="KW-0808">Transferase</keyword>
<organism evidence="6 7">
    <name type="scientific">Ligilactobacillus salivarius</name>
    <dbReference type="NCBI Taxonomy" id="1624"/>
    <lineage>
        <taxon>Bacteria</taxon>
        <taxon>Bacillati</taxon>
        <taxon>Bacillota</taxon>
        <taxon>Bacilli</taxon>
        <taxon>Lactobacillales</taxon>
        <taxon>Lactobacillaceae</taxon>
        <taxon>Ligilactobacillus</taxon>
    </lineage>
</organism>
<comment type="caution">
    <text evidence="6">The sequence shown here is derived from an EMBL/GenBank/DDBJ whole genome shotgun (WGS) entry which is preliminary data.</text>
</comment>
<dbReference type="RefSeq" id="WP_003704141.1">
    <property type="nucleotide sequence ID" value="NZ_JUQA01000037.1"/>
</dbReference>
<evidence type="ECO:0000259" key="5">
    <source>
        <dbReference type="Pfam" id="PF00535"/>
    </source>
</evidence>
<dbReference type="Pfam" id="PF00535">
    <property type="entry name" value="Glycos_transf_2"/>
    <property type="match status" value="1"/>
</dbReference>